<comment type="caution">
    <text evidence="5">The sequence shown here is derived from an EMBL/GenBank/DDBJ whole genome shotgun (WGS) entry which is preliminary data.</text>
</comment>
<dbReference type="VEuPathDB" id="FungiDB:SPSK_02722"/>
<name>A0A0F2MD52_SPOSC</name>
<proteinExistence type="inferred from homology"/>
<sequence length="241" mass="26616">MWEQWFDYHRDHGGAFEIAHDAKCGPGTAATAISPHFKKVFVSDAGASNLGTAEASLKPREKFTFHQSPAEKTAELLSPASVDFTSIGMAFHYMESAATVRAVAQTLKPGGIFAAVTYGFRLLFPGRPRAEELWYKTTSRATLRLMSEGKLFPAAMRGLARAMTGLDFVAFPSNLFEEGVRRTYVNVTKGGKRPLYFVDNDPSLWEEATCVSPTDVMEYVQGVTWGRRADVVWLRGFLASS</sequence>
<dbReference type="GO" id="GO:0032259">
    <property type="term" value="P:methylation"/>
    <property type="evidence" value="ECO:0007669"/>
    <property type="project" value="UniProtKB-KW"/>
</dbReference>
<dbReference type="GO" id="GO:0008757">
    <property type="term" value="F:S-adenosylmethionine-dependent methyltransferase activity"/>
    <property type="evidence" value="ECO:0007669"/>
    <property type="project" value="InterPro"/>
</dbReference>
<dbReference type="PANTHER" id="PTHR44942">
    <property type="entry name" value="METHYLTRANSF_11 DOMAIN-CONTAINING PROTEIN"/>
    <property type="match status" value="1"/>
</dbReference>
<protein>
    <recommendedName>
        <fullName evidence="4">Methyltransferase type 11 domain-containing protein</fullName>
    </recommendedName>
</protein>
<dbReference type="KEGG" id="ssck:SPSK_02722"/>
<dbReference type="SUPFAM" id="SSF53335">
    <property type="entry name" value="S-adenosyl-L-methionine-dependent methyltransferases"/>
    <property type="match status" value="1"/>
</dbReference>
<comment type="similarity">
    <text evidence="1">Belongs to the methyltransferase superfamily.</text>
</comment>
<dbReference type="InterPro" id="IPR051052">
    <property type="entry name" value="Diverse_substrate_MTase"/>
</dbReference>
<accession>A0A0F2MD52</accession>
<evidence type="ECO:0000256" key="3">
    <source>
        <dbReference type="ARBA" id="ARBA00022679"/>
    </source>
</evidence>
<keyword evidence="3" id="KW-0808">Transferase</keyword>
<dbReference type="Pfam" id="PF08241">
    <property type="entry name" value="Methyltransf_11"/>
    <property type="match status" value="1"/>
</dbReference>
<evidence type="ECO:0000313" key="5">
    <source>
        <dbReference type="EMBL" id="KJR86071.1"/>
    </source>
</evidence>
<evidence type="ECO:0000259" key="4">
    <source>
        <dbReference type="Pfam" id="PF08241"/>
    </source>
</evidence>
<dbReference type="PANTHER" id="PTHR44942:SF4">
    <property type="entry name" value="METHYLTRANSFERASE TYPE 11 DOMAIN-CONTAINING PROTEIN"/>
    <property type="match status" value="1"/>
</dbReference>
<dbReference type="Proteomes" id="UP000033710">
    <property type="component" value="Unassembled WGS sequence"/>
</dbReference>
<feature type="domain" description="Methyltransferase type 11" evidence="4">
    <location>
        <begin position="22"/>
        <end position="114"/>
    </location>
</feature>
<dbReference type="InterPro" id="IPR013216">
    <property type="entry name" value="Methyltransf_11"/>
</dbReference>
<dbReference type="Gene3D" id="3.40.50.150">
    <property type="entry name" value="Vaccinia Virus protein VP39"/>
    <property type="match status" value="1"/>
</dbReference>
<dbReference type="RefSeq" id="XP_016588747.1">
    <property type="nucleotide sequence ID" value="XM_016729589.1"/>
</dbReference>
<dbReference type="CDD" id="cd02440">
    <property type="entry name" value="AdoMet_MTases"/>
    <property type="match status" value="1"/>
</dbReference>
<dbReference type="AlphaFoldDB" id="A0A0F2MD52"/>
<keyword evidence="2" id="KW-0489">Methyltransferase</keyword>
<dbReference type="GeneID" id="27664866"/>
<gene>
    <name evidence="5" type="ORF">SPSK_02722</name>
</gene>
<dbReference type="InterPro" id="IPR029063">
    <property type="entry name" value="SAM-dependent_MTases_sf"/>
</dbReference>
<organism evidence="5 6">
    <name type="scientific">Sporothrix schenckii 1099-18</name>
    <dbReference type="NCBI Taxonomy" id="1397361"/>
    <lineage>
        <taxon>Eukaryota</taxon>
        <taxon>Fungi</taxon>
        <taxon>Dikarya</taxon>
        <taxon>Ascomycota</taxon>
        <taxon>Pezizomycotina</taxon>
        <taxon>Sordariomycetes</taxon>
        <taxon>Sordariomycetidae</taxon>
        <taxon>Ophiostomatales</taxon>
        <taxon>Ophiostomataceae</taxon>
        <taxon>Sporothrix</taxon>
    </lineage>
</organism>
<reference evidence="5 6" key="1">
    <citation type="journal article" date="2014" name="BMC Genomics">
        <title>Comparative genomics of the major fungal agents of human and animal Sporotrichosis: Sporothrix schenckii and Sporothrix brasiliensis.</title>
        <authorList>
            <person name="Teixeira M.M."/>
            <person name="de Almeida L.G."/>
            <person name="Kubitschek-Barreira P."/>
            <person name="Alves F.L."/>
            <person name="Kioshima E.S."/>
            <person name="Abadio A.K."/>
            <person name="Fernandes L."/>
            <person name="Derengowski L.S."/>
            <person name="Ferreira K.S."/>
            <person name="Souza R.C."/>
            <person name="Ruiz J.C."/>
            <person name="de Andrade N.C."/>
            <person name="Paes H.C."/>
            <person name="Nicola A.M."/>
            <person name="Albuquerque P."/>
            <person name="Gerber A.L."/>
            <person name="Martins V.P."/>
            <person name="Peconick L.D."/>
            <person name="Neto A.V."/>
            <person name="Chaucanez C.B."/>
            <person name="Silva P.A."/>
            <person name="Cunha O.L."/>
            <person name="de Oliveira F.F."/>
            <person name="dos Santos T.C."/>
            <person name="Barros A.L."/>
            <person name="Soares M.A."/>
            <person name="de Oliveira L.M."/>
            <person name="Marini M.M."/>
            <person name="Villalobos-Duno H."/>
            <person name="Cunha M.M."/>
            <person name="de Hoog S."/>
            <person name="da Silveira J.F."/>
            <person name="Henrissat B."/>
            <person name="Nino-Vega G.A."/>
            <person name="Cisalpino P.S."/>
            <person name="Mora-Montes H.M."/>
            <person name="Almeida S.R."/>
            <person name="Stajich J.E."/>
            <person name="Lopes-Bezerra L.M."/>
            <person name="Vasconcelos A.T."/>
            <person name="Felipe M.S."/>
        </authorList>
    </citation>
    <scope>NUCLEOTIDE SEQUENCE [LARGE SCALE GENOMIC DNA]</scope>
    <source>
        <strain evidence="5 6">1099-18</strain>
    </source>
</reference>
<evidence type="ECO:0000313" key="6">
    <source>
        <dbReference type="Proteomes" id="UP000033710"/>
    </source>
</evidence>
<dbReference type="EMBL" id="AXCR01000006">
    <property type="protein sequence ID" value="KJR86071.1"/>
    <property type="molecule type" value="Genomic_DNA"/>
</dbReference>
<reference evidence="5 6" key="2">
    <citation type="journal article" date="2015" name="Eukaryot. Cell">
        <title>Asexual propagation of a virulent clone complex in a human and feline outbreak of sporotrichosis.</title>
        <authorList>
            <person name="Teixeira Mde M."/>
            <person name="Rodrigues A.M."/>
            <person name="Tsui C.K."/>
            <person name="de Almeida L.G."/>
            <person name="Van Diepeningen A.D."/>
            <person name="van den Ende B.G."/>
            <person name="Fernandes G.F."/>
            <person name="Kano R."/>
            <person name="Hamelin R.C."/>
            <person name="Lopes-Bezerra L.M."/>
            <person name="Vasconcelos A.T."/>
            <person name="de Hoog S."/>
            <person name="de Camargo Z.P."/>
            <person name="Felipe M.S."/>
        </authorList>
    </citation>
    <scope>NUCLEOTIDE SEQUENCE [LARGE SCALE GENOMIC DNA]</scope>
    <source>
        <strain evidence="5 6">1099-18</strain>
    </source>
</reference>
<dbReference type="OrthoDB" id="10027013at2759"/>
<evidence type="ECO:0000256" key="2">
    <source>
        <dbReference type="ARBA" id="ARBA00022603"/>
    </source>
</evidence>
<evidence type="ECO:0000256" key="1">
    <source>
        <dbReference type="ARBA" id="ARBA00008361"/>
    </source>
</evidence>